<feature type="compositionally biased region" description="Gly residues" evidence="3">
    <location>
        <begin position="30"/>
        <end position="46"/>
    </location>
</feature>
<dbReference type="Gene3D" id="3.90.1140.10">
    <property type="entry name" value="Cyclic phosphodiesterase"/>
    <property type="match status" value="1"/>
</dbReference>
<feature type="short sequence motif" description="HXTX 2" evidence="2">
    <location>
        <begin position="143"/>
        <end position="146"/>
    </location>
</feature>
<feature type="short sequence motif" description="HXTX 1" evidence="2">
    <location>
        <begin position="59"/>
        <end position="62"/>
    </location>
</feature>
<evidence type="ECO:0000256" key="1">
    <source>
        <dbReference type="ARBA" id="ARBA00022801"/>
    </source>
</evidence>
<keyword evidence="5" id="KW-1185">Reference proteome</keyword>
<dbReference type="PANTHER" id="PTHR35561">
    <property type="entry name" value="RNA 2',3'-CYCLIC PHOSPHODIESTERASE"/>
    <property type="match status" value="1"/>
</dbReference>
<name>A0A7G1P4T7_9ACTN</name>
<dbReference type="InterPro" id="IPR004175">
    <property type="entry name" value="RNA_CPDase"/>
</dbReference>
<keyword evidence="1 2" id="KW-0378">Hydrolase</keyword>
<evidence type="ECO:0000256" key="3">
    <source>
        <dbReference type="SAM" id="MobiDB-lite"/>
    </source>
</evidence>
<reference evidence="4 5" key="1">
    <citation type="journal article" date="2014" name="Int. J. Syst. Evol. Microbiol.">
        <title>Complete genome sequence of Corynebacterium casei LMG S-19264T (=DSM 44701T), isolated from a smear-ripened cheese.</title>
        <authorList>
            <consortium name="US DOE Joint Genome Institute (JGI-PGF)"/>
            <person name="Walter F."/>
            <person name="Albersmeier A."/>
            <person name="Kalinowski J."/>
            <person name="Ruckert C."/>
        </authorList>
    </citation>
    <scope>NUCLEOTIDE SEQUENCE [LARGE SCALE GENOMIC DNA]</scope>
    <source>
        <strain evidence="4 5">JCM 4677</strain>
    </source>
</reference>
<dbReference type="AlphaFoldDB" id="A0A7G1P4T7"/>
<protein>
    <recommendedName>
        <fullName evidence="2">RNA 2',3'-cyclic phosphodiesterase</fullName>
        <shortName evidence="2">RNA 2',3'-CPDase</shortName>
        <ecNumber evidence="2">3.1.4.58</ecNumber>
    </recommendedName>
</protein>
<comment type="similarity">
    <text evidence="2">Belongs to the 2H phosphoesterase superfamily. ThpR family.</text>
</comment>
<dbReference type="PANTHER" id="PTHR35561:SF1">
    <property type="entry name" value="RNA 2',3'-CYCLIC PHOSPHODIESTERASE"/>
    <property type="match status" value="1"/>
</dbReference>
<gene>
    <name evidence="4" type="ORF">GCM10017557_37230</name>
</gene>
<dbReference type="HAMAP" id="MF_01940">
    <property type="entry name" value="RNA_CPDase"/>
    <property type="match status" value="1"/>
</dbReference>
<comment type="function">
    <text evidence="2">Hydrolyzes RNA 2',3'-cyclic phosphodiester to an RNA 2'-phosphomonoester.</text>
</comment>
<evidence type="ECO:0000313" key="4">
    <source>
        <dbReference type="EMBL" id="BCL28864.1"/>
    </source>
</evidence>
<dbReference type="SUPFAM" id="SSF55144">
    <property type="entry name" value="LigT-like"/>
    <property type="match status" value="1"/>
</dbReference>
<organism evidence="4 5">
    <name type="scientific">Streptomyces aurantiacus</name>
    <dbReference type="NCBI Taxonomy" id="47760"/>
    <lineage>
        <taxon>Bacteria</taxon>
        <taxon>Bacillati</taxon>
        <taxon>Actinomycetota</taxon>
        <taxon>Actinomycetes</taxon>
        <taxon>Kitasatosporales</taxon>
        <taxon>Streptomycetaceae</taxon>
        <taxon>Streptomyces</taxon>
        <taxon>Streptomyces aurantiacus group</taxon>
    </lineage>
</organism>
<dbReference type="GO" id="GO:0004113">
    <property type="term" value="F:2',3'-cyclic-nucleotide 3'-phosphodiesterase activity"/>
    <property type="evidence" value="ECO:0007669"/>
    <property type="project" value="InterPro"/>
</dbReference>
<accession>A0A7G1P4T7</accession>
<evidence type="ECO:0000256" key="2">
    <source>
        <dbReference type="HAMAP-Rule" id="MF_01940"/>
    </source>
</evidence>
<dbReference type="GO" id="GO:0008664">
    <property type="term" value="F:RNA 2',3'-cyclic 3'-phosphodiesterase activity"/>
    <property type="evidence" value="ECO:0007669"/>
    <property type="project" value="UniProtKB-EC"/>
</dbReference>
<evidence type="ECO:0000313" key="5">
    <source>
        <dbReference type="Proteomes" id="UP000516444"/>
    </source>
</evidence>
<dbReference type="EMBL" id="AP023440">
    <property type="protein sequence ID" value="BCL28864.1"/>
    <property type="molecule type" value="Genomic_DNA"/>
</dbReference>
<feature type="active site" description="Proton donor" evidence="2">
    <location>
        <position position="59"/>
    </location>
</feature>
<feature type="active site" description="Proton acceptor" evidence="2">
    <location>
        <position position="143"/>
    </location>
</feature>
<sequence length="214" mass="22515">MRLFAAVLPPPDVTAELGSAVGELRKLPGSGSGSGTGTGVGAGTGGGQGLRWTAPAGWHFTLAFYGEVDDELVPDLSARLERSARRTAPFALSLRGGGRFGGRALWVGATGDVRTLRLLAERAEAAGRKAGVTREEHHGYRPHLTLARSREPADFTPYVSALDGFEGRAWTVGELCLMRSRLPVSGVPGEQPRYEVLARWALGGSPSRGAAARV</sequence>
<dbReference type="EC" id="3.1.4.58" evidence="2"/>
<dbReference type="InterPro" id="IPR009097">
    <property type="entry name" value="Cyclic_Pdiesterase"/>
</dbReference>
<dbReference type="NCBIfam" id="TIGR02258">
    <property type="entry name" value="2_5_ligase"/>
    <property type="match status" value="1"/>
</dbReference>
<dbReference type="KEGG" id="sgm:GCM10017557_37230"/>
<dbReference type="Pfam" id="PF13563">
    <property type="entry name" value="2_5_RNA_ligase2"/>
    <property type="match status" value="1"/>
</dbReference>
<comment type="catalytic activity">
    <reaction evidence="2">
        <text>a 3'-end 2',3'-cyclophospho-ribonucleotide-RNA + H2O = a 3'-end 2'-phospho-ribonucleotide-RNA + H(+)</text>
        <dbReference type="Rhea" id="RHEA:11828"/>
        <dbReference type="Rhea" id="RHEA-COMP:10464"/>
        <dbReference type="Rhea" id="RHEA-COMP:17353"/>
        <dbReference type="ChEBI" id="CHEBI:15377"/>
        <dbReference type="ChEBI" id="CHEBI:15378"/>
        <dbReference type="ChEBI" id="CHEBI:83064"/>
        <dbReference type="ChEBI" id="CHEBI:173113"/>
        <dbReference type="EC" id="3.1.4.58"/>
    </reaction>
</comment>
<proteinExistence type="inferred from homology"/>
<feature type="region of interest" description="Disordered" evidence="3">
    <location>
        <begin position="26"/>
        <end position="46"/>
    </location>
</feature>
<dbReference type="Proteomes" id="UP000516444">
    <property type="component" value="Chromosome"/>
</dbReference>
<dbReference type="RefSeq" id="WP_190851057.1">
    <property type="nucleotide sequence ID" value="NZ_AP023440.1"/>
</dbReference>